<dbReference type="Proteomes" id="UP000663848">
    <property type="component" value="Unassembled WGS sequence"/>
</dbReference>
<sequence>MDCDSEERHSGLKQCLMPSGKVLWLCEQHQKQPRVVLVTGSLGGSYNH</sequence>
<reference evidence="1" key="1">
    <citation type="submission" date="2021-02" db="EMBL/GenBank/DDBJ databases">
        <authorList>
            <person name="Nowell W R."/>
        </authorList>
    </citation>
    <scope>NUCLEOTIDE SEQUENCE</scope>
</reference>
<dbReference type="EMBL" id="CAJOBR010071612">
    <property type="protein sequence ID" value="CAF5101414.1"/>
    <property type="molecule type" value="Genomic_DNA"/>
</dbReference>
<evidence type="ECO:0000313" key="2">
    <source>
        <dbReference type="Proteomes" id="UP000663848"/>
    </source>
</evidence>
<dbReference type="AlphaFoldDB" id="A0A822ENA5"/>
<gene>
    <name evidence="1" type="ORF">QYT958_LOCUS44860</name>
</gene>
<organism evidence="1 2">
    <name type="scientific">Rotaria socialis</name>
    <dbReference type="NCBI Taxonomy" id="392032"/>
    <lineage>
        <taxon>Eukaryota</taxon>
        <taxon>Metazoa</taxon>
        <taxon>Spiralia</taxon>
        <taxon>Gnathifera</taxon>
        <taxon>Rotifera</taxon>
        <taxon>Eurotatoria</taxon>
        <taxon>Bdelloidea</taxon>
        <taxon>Philodinida</taxon>
        <taxon>Philodinidae</taxon>
        <taxon>Rotaria</taxon>
    </lineage>
</organism>
<feature type="non-terminal residue" evidence="1">
    <location>
        <position position="48"/>
    </location>
</feature>
<proteinExistence type="predicted"/>
<name>A0A822ENA5_9BILA</name>
<protein>
    <submittedName>
        <fullName evidence="1">Uncharacterized protein</fullName>
    </submittedName>
</protein>
<accession>A0A822ENA5</accession>
<comment type="caution">
    <text evidence="1">The sequence shown here is derived from an EMBL/GenBank/DDBJ whole genome shotgun (WGS) entry which is preliminary data.</text>
</comment>
<evidence type="ECO:0000313" key="1">
    <source>
        <dbReference type="EMBL" id="CAF5101414.1"/>
    </source>
</evidence>